<dbReference type="EMBL" id="CM007898">
    <property type="protein sequence ID" value="OTG15108.1"/>
    <property type="molecule type" value="Genomic_DNA"/>
</dbReference>
<dbReference type="FunFam" id="1.10.600.10:FF:000007">
    <property type="entry name" value="Isoprene synthase, chloroplastic"/>
    <property type="match status" value="1"/>
</dbReference>
<dbReference type="Pfam" id="PF01397">
    <property type="entry name" value="Terpene_synth"/>
    <property type="match status" value="1"/>
</dbReference>
<gene>
    <name evidence="6" type="primary">TPS4</name>
    <name evidence="6" type="ORF">HannXRQ_Chr09g0256781</name>
</gene>
<keyword evidence="3" id="KW-0460">Magnesium</keyword>
<evidence type="ECO:0000259" key="5">
    <source>
        <dbReference type="Pfam" id="PF03936"/>
    </source>
</evidence>
<evidence type="ECO:0000313" key="6">
    <source>
        <dbReference type="EMBL" id="OTG15108.1"/>
    </source>
</evidence>
<dbReference type="Proteomes" id="UP000215914">
    <property type="component" value="Chromosome 9"/>
</dbReference>
<name>A0A251TVF5_HELAN</name>
<sequence>MALQLYHLAFAKCFFEVCKPMPNTRATSRRHRLIKAAESQLAITYQPTIWSHDYIRVLDDNFPTKFEEKVRELEKKTVMLLNVDFENGGFTMLELLEQIDDIERLGLGYRFQNDIRRALDIIASIHGTNVGLEEKQDSLHEASLRFRILRQHGYNVSPDFIRRFKDNHGGFIGCLETDVEGLLSLYEASHLAFMEESDLHEAKLFATKHLLKLKGRVNDAQALEQINHALEAPLYHRMLRLQARCYIHAYNKRQDANLLLLELATLDFNMIQATFRTELKELSKWWKKTGLAQELGFIRDRLMECFFWTVGVVFEPQYNSCRVRLTKVCTLITVIDDIYDVYGSLDELQIFTDAVRRWDINAIDDMPKYLKLGFGALYNTITEVGSNTSVGQGENIIPILVKVWGELFEAFLVEAKWTRDKYIPTFDDYLDNAWRSVSGVVIVTHGYFLINHEIKKDVIESLEKYHDLMKWSSMVFRLYNDLATSSNEIERGKTVNAISCYMHENGVCEEVARAYITTLIDEAWSKLVKVHVACSQELANPFIDMAINLARISHCTYQYGDGHGAPDSRAKDRVLSVIIEPIAFKEIEHMYT</sequence>
<organism evidence="6 7">
    <name type="scientific">Helianthus annuus</name>
    <name type="common">Common sunflower</name>
    <dbReference type="NCBI Taxonomy" id="4232"/>
    <lineage>
        <taxon>Eukaryota</taxon>
        <taxon>Viridiplantae</taxon>
        <taxon>Streptophyta</taxon>
        <taxon>Embryophyta</taxon>
        <taxon>Tracheophyta</taxon>
        <taxon>Spermatophyta</taxon>
        <taxon>Magnoliopsida</taxon>
        <taxon>eudicotyledons</taxon>
        <taxon>Gunneridae</taxon>
        <taxon>Pentapetalae</taxon>
        <taxon>asterids</taxon>
        <taxon>campanulids</taxon>
        <taxon>Asterales</taxon>
        <taxon>Asteraceae</taxon>
        <taxon>Asteroideae</taxon>
        <taxon>Heliantheae alliance</taxon>
        <taxon>Heliantheae</taxon>
        <taxon>Helianthus</taxon>
    </lineage>
</organism>
<dbReference type="PANTHER" id="PTHR31225:SF252">
    <property type="entry name" value="TERPENE SYNTHASE 12-RELATED"/>
    <property type="match status" value="1"/>
</dbReference>
<dbReference type="SUPFAM" id="SSF48576">
    <property type="entry name" value="Terpenoid synthases"/>
    <property type="match status" value="1"/>
</dbReference>
<dbReference type="SFLD" id="SFLDS00005">
    <property type="entry name" value="Isoprenoid_Synthase_Type_I"/>
    <property type="match status" value="1"/>
</dbReference>
<comment type="cofactor">
    <cofactor evidence="1">
        <name>Mg(2+)</name>
        <dbReference type="ChEBI" id="CHEBI:18420"/>
    </cofactor>
</comment>
<dbReference type="InterPro" id="IPR005630">
    <property type="entry name" value="Terpene_synthase_metal-bd"/>
</dbReference>
<dbReference type="InterPro" id="IPR050148">
    <property type="entry name" value="Terpene_synthase-like"/>
</dbReference>
<dbReference type="GO" id="GO:0046246">
    <property type="term" value="P:terpene biosynthetic process"/>
    <property type="evidence" value="ECO:0000318"/>
    <property type="project" value="GO_Central"/>
</dbReference>
<dbReference type="OMA" id="SQCTYQY"/>
<keyword evidence="7" id="KW-1185">Reference proteome</keyword>
<dbReference type="GO" id="GO:0000287">
    <property type="term" value="F:magnesium ion binding"/>
    <property type="evidence" value="ECO:0007669"/>
    <property type="project" value="InterPro"/>
</dbReference>
<dbReference type="InterPro" id="IPR036965">
    <property type="entry name" value="Terpene_synth_N_sf"/>
</dbReference>
<dbReference type="OrthoDB" id="1936865at2759"/>
<dbReference type="Gene3D" id="1.10.600.10">
    <property type="entry name" value="Farnesyl Diphosphate Synthase"/>
    <property type="match status" value="1"/>
</dbReference>
<dbReference type="PANTHER" id="PTHR31225">
    <property type="entry name" value="OS04G0344100 PROTEIN-RELATED"/>
    <property type="match status" value="1"/>
</dbReference>
<dbReference type="InterPro" id="IPR001906">
    <property type="entry name" value="Terpene_synth_N"/>
</dbReference>
<dbReference type="STRING" id="4232.A0A251TVF5"/>
<dbReference type="Gene3D" id="1.50.10.130">
    <property type="entry name" value="Terpene synthase, N-terminal domain"/>
    <property type="match status" value="1"/>
</dbReference>
<evidence type="ECO:0000259" key="4">
    <source>
        <dbReference type="Pfam" id="PF01397"/>
    </source>
</evidence>
<dbReference type="InterPro" id="IPR044814">
    <property type="entry name" value="Terpene_cyclase_plant_C1"/>
</dbReference>
<dbReference type="InterPro" id="IPR008949">
    <property type="entry name" value="Isoprenoid_synthase_dom_sf"/>
</dbReference>
<dbReference type="InterPro" id="IPR008930">
    <property type="entry name" value="Terpenoid_cyclase/PrenylTrfase"/>
</dbReference>
<reference evidence="7" key="1">
    <citation type="journal article" date="2017" name="Nature">
        <title>The sunflower genome provides insights into oil metabolism, flowering and Asterid evolution.</title>
        <authorList>
            <person name="Badouin H."/>
            <person name="Gouzy J."/>
            <person name="Grassa C.J."/>
            <person name="Murat F."/>
            <person name="Staton S.E."/>
            <person name="Cottret L."/>
            <person name="Lelandais-Briere C."/>
            <person name="Owens G.L."/>
            <person name="Carrere S."/>
            <person name="Mayjonade B."/>
            <person name="Legrand L."/>
            <person name="Gill N."/>
            <person name="Kane N.C."/>
            <person name="Bowers J.E."/>
            <person name="Hubner S."/>
            <person name="Bellec A."/>
            <person name="Berard A."/>
            <person name="Berges H."/>
            <person name="Blanchet N."/>
            <person name="Boniface M.C."/>
            <person name="Brunel D."/>
            <person name="Catrice O."/>
            <person name="Chaidir N."/>
            <person name="Claudel C."/>
            <person name="Donnadieu C."/>
            <person name="Faraut T."/>
            <person name="Fievet G."/>
            <person name="Helmstetter N."/>
            <person name="King M."/>
            <person name="Knapp S.J."/>
            <person name="Lai Z."/>
            <person name="Le Paslier M.C."/>
            <person name="Lippi Y."/>
            <person name="Lorenzon L."/>
            <person name="Mandel J.R."/>
            <person name="Marage G."/>
            <person name="Marchand G."/>
            <person name="Marquand E."/>
            <person name="Bret-Mestries E."/>
            <person name="Morien E."/>
            <person name="Nambeesan S."/>
            <person name="Nguyen T."/>
            <person name="Pegot-Espagnet P."/>
            <person name="Pouilly N."/>
            <person name="Raftis F."/>
            <person name="Sallet E."/>
            <person name="Schiex T."/>
            <person name="Thomas J."/>
            <person name="Vandecasteele C."/>
            <person name="Vares D."/>
            <person name="Vear F."/>
            <person name="Vautrin S."/>
            <person name="Crespi M."/>
            <person name="Mangin B."/>
            <person name="Burke J.M."/>
            <person name="Salse J."/>
            <person name="Munos S."/>
            <person name="Vincourt P."/>
            <person name="Rieseberg L.H."/>
            <person name="Langlade N.B."/>
        </authorList>
    </citation>
    <scope>NUCLEOTIDE SEQUENCE [LARGE SCALE GENOMIC DNA]</scope>
    <source>
        <strain evidence="7">cv. SF193</strain>
    </source>
</reference>
<evidence type="ECO:0000256" key="1">
    <source>
        <dbReference type="ARBA" id="ARBA00001946"/>
    </source>
</evidence>
<dbReference type="GO" id="GO:0016102">
    <property type="term" value="P:diterpenoid biosynthetic process"/>
    <property type="evidence" value="ECO:0007669"/>
    <property type="project" value="InterPro"/>
</dbReference>
<evidence type="ECO:0000313" key="7">
    <source>
        <dbReference type="Proteomes" id="UP000215914"/>
    </source>
</evidence>
<dbReference type="InParanoid" id="A0A251TVF5"/>
<protein>
    <submittedName>
        <fullName evidence="6">Putative (E)-beta-ocimene synthase protein</fullName>
    </submittedName>
</protein>
<proteinExistence type="predicted"/>
<dbReference type="SUPFAM" id="SSF48239">
    <property type="entry name" value="Terpenoid cyclases/Protein prenyltransferases"/>
    <property type="match status" value="1"/>
</dbReference>
<dbReference type="GO" id="GO:0010333">
    <property type="term" value="F:terpene synthase activity"/>
    <property type="evidence" value="ECO:0000318"/>
    <property type="project" value="GO_Central"/>
</dbReference>
<dbReference type="SFLD" id="SFLDG01019">
    <property type="entry name" value="Terpene_Cyclase_Like_1_C_Termi"/>
    <property type="match status" value="1"/>
</dbReference>
<feature type="domain" description="Terpene synthase metal-binding" evidence="5">
    <location>
        <begin position="287"/>
        <end position="525"/>
    </location>
</feature>
<keyword evidence="2" id="KW-0479">Metal-binding</keyword>
<dbReference type="AlphaFoldDB" id="A0A251TVF5"/>
<dbReference type="CDD" id="cd00684">
    <property type="entry name" value="Terpene_cyclase_plant_C1"/>
    <property type="match status" value="1"/>
</dbReference>
<dbReference type="Pfam" id="PF03936">
    <property type="entry name" value="Terpene_synth_C"/>
    <property type="match status" value="1"/>
</dbReference>
<accession>A0A251TVF5</accession>
<dbReference type="InterPro" id="IPR034741">
    <property type="entry name" value="Terpene_cyclase-like_1_C"/>
</dbReference>
<evidence type="ECO:0000256" key="3">
    <source>
        <dbReference type="ARBA" id="ARBA00022842"/>
    </source>
</evidence>
<evidence type="ECO:0000256" key="2">
    <source>
        <dbReference type="ARBA" id="ARBA00022723"/>
    </source>
</evidence>
<feature type="domain" description="Terpene synthase N-terminal" evidence="4">
    <location>
        <begin position="50"/>
        <end position="230"/>
    </location>
</feature>